<sequence>MNHFLNFCIISFTKLICYMAHVKYTFKEYRKIAIKMPIISIYISYLYMFLIFIGFISMCYSYLMFSYFYIILYIVFSANIIINMCGQLVFARYPAYFIAFFIFQIFEVIYILLNFKYFCARAIYIRNKKVGNNIFLKRALNVSNKIIRSAYGH</sequence>
<organism evidence="2 3">
    <name type="scientific">Anncaliia algerae PRA339</name>
    <dbReference type="NCBI Taxonomy" id="1288291"/>
    <lineage>
        <taxon>Eukaryota</taxon>
        <taxon>Fungi</taxon>
        <taxon>Fungi incertae sedis</taxon>
        <taxon>Microsporidia</taxon>
        <taxon>Tubulinosematoidea</taxon>
        <taxon>Tubulinosematidae</taxon>
        <taxon>Anncaliia</taxon>
    </lineage>
</organism>
<feature type="transmembrane region" description="Helical" evidence="1">
    <location>
        <begin position="7"/>
        <end position="26"/>
    </location>
</feature>
<evidence type="ECO:0000313" key="2">
    <source>
        <dbReference type="EMBL" id="KCZ82267.1"/>
    </source>
</evidence>
<accession>A0A059F582</accession>
<dbReference type="AlphaFoldDB" id="A0A059F582"/>
<feature type="transmembrane region" description="Helical" evidence="1">
    <location>
        <begin position="67"/>
        <end position="90"/>
    </location>
</feature>
<reference evidence="3" key="1">
    <citation type="submission" date="2013-02" db="EMBL/GenBank/DDBJ databases">
        <authorList>
            <consortium name="The Broad Institute Genome Sequencing Platform"/>
            <person name="Cuomo C."/>
            <person name="Becnel J."/>
            <person name="Sanscrainte N."/>
            <person name="Walker B."/>
            <person name="Young S.K."/>
            <person name="Zeng Q."/>
            <person name="Gargeya S."/>
            <person name="Fitzgerald M."/>
            <person name="Haas B."/>
            <person name="Abouelleil A."/>
            <person name="Alvarado L."/>
            <person name="Arachchi H.M."/>
            <person name="Berlin A.M."/>
            <person name="Chapman S.B."/>
            <person name="Dewar J."/>
            <person name="Goldberg J."/>
            <person name="Griggs A."/>
            <person name="Gujja S."/>
            <person name="Hansen M."/>
            <person name="Howarth C."/>
            <person name="Imamovic A."/>
            <person name="Larimer J."/>
            <person name="McCowan C."/>
            <person name="Murphy C."/>
            <person name="Neiman D."/>
            <person name="Pearson M."/>
            <person name="Priest M."/>
            <person name="Roberts A."/>
            <person name="Saif S."/>
            <person name="Shea T."/>
            <person name="Sisk P."/>
            <person name="Sykes S."/>
            <person name="Wortman J."/>
            <person name="Nusbaum C."/>
            <person name="Birren B."/>
        </authorList>
    </citation>
    <scope>NUCLEOTIDE SEQUENCE [LARGE SCALE GENOMIC DNA]</scope>
    <source>
        <strain evidence="3">PRA339</strain>
    </source>
</reference>
<evidence type="ECO:0000256" key="1">
    <source>
        <dbReference type="SAM" id="Phobius"/>
    </source>
</evidence>
<evidence type="ECO:0000313" key="3">
    <source>
        <dbReference type="Proteomes" id="UP000030655"/>
    </source>
</evidence>
<dbReference type="VEuPathDB" id="MicrosporidiaDB:H312_00290"/>
<dbReference type="HOGENOM" id="CLU_144263_0_0_1"/>
<gene>
    <name evidence="2" type="ORF">H312_00290</name>
</gene>
<keyword evidence="3" id="KW-1185">Reference proteome</keyword>
<keyword evidence="1" id="KW-0812">Transmembrane</keyword>
<dbReference type="Proteomes" id="UP000030655">
    <property type="component" value="Unassembled WGS sequence"/>
</dbReference>
<keyword evidence="1" id="KW-0472">Membrane</keyword>
<reference evidence="2 3" key="2">
    <citation type="submission" date="2014-03" db="EMBL/GenBank/DDBJ databases">
        <title>The Genome Sequence of Anncaliia algerae insect isolate PRA339.</title>
        <authorList>
            <consortium name="The Broad Institute Genome Sequencing Platform"/>
            <consortium name="The Broad Institute Genome Sequencing Center for Infectious Disease"/>
            <person name="Cuomo C."/>
            <person name="Becnel J."/>
            <person name="Sanscrainte N."/>
            <person name="Walker B."/>
            <person name="Young S.K."/>
            <person name="Zeng Q."/>
            <person name="Gargeya S."/>
            <person name="Fitzgerald M."/>
            <person name="Haas B."/>
            <person name="Abouelleil A."/>
            <person name="Alvarado L."/>
            <person name="Arachchi H.M."/>
            <person name="Berlin A.M."/>
            <person name="Chapman S.B."/>
            <person name="Dewar J."/>
            <person name="Goldberg J."/>
            <person name="Griggs A."/>
            <person name="Gujja S."/>
            <person name="Hansen M."/>
            <person name="Howarth C."/>
            <person name="Imamovic A."/>
            <person name="Larimer J."/>
            <person name="McCowan C."/>
            <person name="Murphy C."/>
            <person name="Neiman D."/>
            <person name="Pearson M."/>
            <person name="Priest M."/>
            <person name="Roberts A."/>
            <person name="Saif S."/>
            <person name="Shea T."/>
            <person name="Sisk P."/>
            <person name="Sykes S."/>
            <person name="Wortman J."/>
            <person name="Nusbaum C."/>
            <person name="Birren B."/>
        </authorList>
    </citation>
    <scope>NUCLEOTIDE SEQUENCE [LARGE SCALE GENOMIC DNA]</scope>
    <source>
        <strain evidence="2 3">PRA339</strain>
    </source>
</reference>
<dbReference type="EMBL" id="KK365131">
    <property type="protein sequence ID" value="KCZ82267.1"/>
    <property type="molecule type" value="Genomic_DNA"/>
</dbReference>
<protein>
    <submittedName>
        <fullName evidence="2">Uncharacterized protein</fullName>
    </submittedName>
</protein>
<name>A0A059F582_9MICR</name>
<dbReference type="OrthoDB" id="2187123at2759"/>
<keyword evidence="1" id="KW-1133">Transmembrane helix</keyword>
<proteinExistence type="predicted"/>
<feature type="transmembrane region" description="Helical" evidence="1">
    <location>
        <begin position="96"/>
        <end position="119"/>
    </location>
</feature>
<feature type="transmembrane region" description="Helical" evidence="1">
    <location>
        <begin position="38"/>
        <end position="60"/>
    </location>
</feature>